<evidence type="ECO:0000256" key="1">
    <source>
        <dbReference type="SAM" id="MobiDB-lite"/>
    </source>
</evidence>
<evidence type="ECO:0000313" key="3">
    <source>
        <dbReference type="Proteomes" id="UP000632454"/>
    </source>
</evidence>
<keyword evidence="3" id="KW-1185">Reference proteome</keyword>
<dbReference type="Proteomes" id="UP000632454">
    <property type="component" value="Unassembled WGS sequence"/>
</dbReference>
<sequence length="112" mass="11751">MIVDHAGPGTAEPKVRLRSPATTTIPTWAGIVRTRSAKPVVNGSSRGLGRVGGDAVGETLTNGVGGARGSSPPGVGVVEQLTRRMQNATVPADRDRYFWKGIRSPRRFGTVS</sequence>
<evidence type="ECO:0000313" key="2">
    <source>
        <dbReference type="EMBL" id="GGF23582.1"/>
    </source>
</evidence>
<dbReference type="EMBL" id="BMCS01000001">
    <property type="protein sequence ID" value="GGF23582.1"/>
    <property type="molecule type" value="Genomic_DNA"/>
</dbReference>
<name>A0ABQ1UQD0_9NOCA</name>
<gene>
    <name evidence="2" type="ORF">GCM10007298_19410</name>
</gene>
<accession>A0ABQ1UQD0</accession>
<feature type="region of interest" description="Disordered" evidence="1">
    <location>
        <begin position="40"/>
        <end position="74"/>
    </location>
</feature>
<proteinExistence type="predicted"/>
<feature type="region of interest" description="Disordered" evidence="1">
    <location>
        <begin position="1"/>
        <end position="21"/>
    </location>
</feature>
<organism evidence="2 3">
    <name type="scientific">Williamsia phyllosphaerae</name>
    <dbReference type="NCBI Taxonomy" id="885042"/>
    <lineage>
        <taxon>Bacteria</taxon>
        <taxon>Bacillati</taxon>
        <taxon>Actinomycetota</taxon>
        <taxon>Actinomycetes</taxon>
        <taxon>Mycobacteriales</taxon>
        <taxon>Nocardiaceae</taxon>
        <taxon>Williamsia</taxon>
    </lineage>
</organism>
<reference evidence="3" key="1">
    <citation type="journal article" date="2019" name="Int. J. Syst. Evol. Microbiol.">
        <title>The Global Catalogue of Microorganisms (GCM) 10K type strain sequencing project: providing services to taxonomists for standard genome sequencing and annotation.</title>
        <authorList>
            <consortium name="The Broad Institute Genomics Platform"/>
            <consortium name="The Broad Institute Genome Sequencing Center for Infectious Disease"/>
            <person name="Wu L."/>
            <person name="Ma J."/>
        </authorList>
    </citation>
    <scope>NUCLEOTIDE SEQUENCE [LARGE SCALE GENOMIC DNA]</scope>
    <source>
        <strain evidence="3">CCM 7855</strain>
    </source>
</reference>
<comment type="caution">
    <text evidence="2">The sequence shown here is derived from an EMBL/GenBank/DDBJ whole genome shotgun (WGS) entry which is preliminary data.</text>
</comment>
<protein>
    <submittedName>
        <fullName evidence="2">Uncharacterized protein</fullName>
    </submittedName>
</protein>